<sequence length="336" mass="34926">MTRSTLPSLTALSIFGSLTLVLSSCGSGGDGQDDGGSAPGDGGELTPIEVGVLPIVDNAAIYLGQEEGFFEDEGLDLTLTQAQGGAALLPAVVGGEMNFGFSNVTSLVIAESRGLDVEILAGGSGTTGDADEDFAAVVAPDGSDITEITDLEGASIAVNTLSNISDSTISEAVEQSGGDPSTLDYVEMPFPDMAGALSSGDVDAAAAVEPFQTLILDDGGRAIFSNYAYPVEDLTVATYFTSADYLDANPEVVDAFSRAMAESQRHADENPDAVREILPTYTDLDEGVIDQLTLSRYPAAVNRDSLQEINEISAKTGVIDEEIDLDELFSEHTITE</sequence>
<proteinExistence type="inferred from homology"/>
<reference evidence="6" key="1">
    <citation type="journal article" date="2019" name="Int. J. Syst. Evol. Microbiol.">
        <title>The Global Catalogue of Microorganisms (GCM) 10K type strain sequencing project: providing services to taxonomists for standard genome sequencing and annotation.</title>
        <authorList>
            <consortium name="The Broad Institute Genomics Platform"/>
            <consortium name="The Broad Institute Genome Sequencing Center for Infectious Disease"/>
            <person name="Wu L."/>
            <person name="Ma J."/>
        </authorList>
    </citation>
    <scope>NUCLEOTIDE SEQUENCE [LARGE SCALE GENOMIC DNA]</scope>
    <source>
        <strain evidence="6">JCM 11483</strain>
    </source>
</reference>
<evidence type="ECO:0000256" key="2">
    <source>
        <dbReference type="ARBA" id="ARBA00010742"/>
    </source>
</evidence>
<dbReference type="InterPro" id="IPR015168">
    <property type="entry name" value="SsuA/THI5"/>
</dbReference>
<dbReference type="SUPFAM" id="SSF53850">
    <property type="entry name" value="Periplasmic binding protein-like II"/>
    <property type="match status" value="1"/>
</dbReference>
<evidence type="ECO:0000259" key="4">
    <source>
        <dbReference type="Pfam" id="PF09084"/>
    </source>
</evidence>
<protein>
    <submittedName>
        <fullName evidence="5">ABC transporter substrate-binding protein</fullName>
    </submittedName>
</protein>
<dbReference type="EMBL" id="BAAAYG010000005">
    <property type="protein sequence ID" value="GAA3284212.1"/>
    <property type="molecule type" value="Genomic_DNA"/>
</dbReference>
<keyword evidence="6" id="KW-1185">Reference proteome</keyword>
<accession>A0ABP6RCH1</accession>
<dbReference type="PANTHER" id="PTHR30024:SF47">
    <property type="entry name" value="TAURINE-BINDING PERIPLASMIC PROTEIN"/>
    <property type="match status" value="1"/>
</dbReference>
<evidence type="ECO:0000256" key="3">
    <source>
        <dbReference type="ARBA" id="ARBA00022729"/>
    </source>
</evidence>
<evidence type="ECO:0000313" key="6">
    <source>
        <dbReference type="Proteomes" id="UP001501736"/>
    </source>
</evidence>
<dbReference type="Proteomes" id="UP001501736">
    <property type="component" value="Unassembled WGS sequence"/>
</dbReference>
<dbReference type="Gene3D" id="3.40.190.10">
    <property type="entry name" value="Periplasmic binding protein-like II"/>
    <property type="match status" value="2"/>
</dbReference>
<name>A0ABP6RCH1_9MICC</name>
<comment type="caution">
    <text evidence="5">The sequence shown here is derived from an EMBL/GenBank/DDBJ whole genome shotgun (WGS) entry which is preliminary data.</text>
</comment>
<gene>
    <name evidence="5" type="ORF">GCM10020260_14300</name>
</gene>
<organism evidence="5 6">
    <name type="scientific">Nesterenkonia halobia</name>
    <dbReference type="NCBI Taxonomy" id="37922"/>
    <lineage>
        <taxon>Bacteria</taxon>
        <taxon>Bacillati</taxon>
        <taxon>Actinomycetota</taxon>
        <taxon>Actinomycetes</taxon>
        <taxon>Micrococcales</taxon>
        <taxon>Micrococcaceae</taxon>
        <taxon>Nesterenkonia</taxon>
    </lineage>
</organism>
<comment type="subcellular location">
    <subcellularLocation>
        <location evidence="1">Periplasm</location>
    </subcellularLocation>
</comment>
<evidence type="ECO:0000256" key="1">
    <source>
        <dbReference type="ARBA" id="ARBA00004418"/>
    </source>
</evidence>
<keyword evidence="3" id="KW-0732">Signal</keyword>
<dbReference type="PROSITE" id="PS51257">
    <property type="entry name" value="PROKAR_LIPOPROTEIN"/>
    <property type="match status" value="1"/>
</dbReference>
<dbReference type="Pfam" id="PF09084">
    <property type="entry name" value="NMT1"/>
    <property type="match status" value="1"/>
</dbReference>
<comment type="similarity">
    <text evidence="2">Belongs to the bacterial solute-binding protein SsuA/TauA family.</text>
</comment>
<feature type="domain" description="SsuA/THI5-like" evidence="4">
    <location>
        <begin position="59"/>
        <end position="273"/>
    </location>
</feature>
<evidence type="ECO:0000313" key="5">
    <source>
        <dbReference type="EMBL" id="GAA3284212.1"/>
    </source>
</evidence>
<dbReference type="PANTHER" id="PTHR30024">
    <property type="entry name" value="ALIPHATIC SULFONATES-BINDING PROTEIN-RELATED"/>
    <property type="match status" value="1"/>
</dbReference>